<sequence>MAPPPRQSARFSSHRRGCTFVCVALGLALLLSARTSSLGFTSPRLGRTALAAEAAATVRPPREAKVPSEEKSKLSELLKSDPRAIYQFRQFLVAEGTNPRGSFNQLPGATLKLFLQMHAEGTLEHVDFAPTELAEKLDKLRQEDESAGWHWNKFTVHKALGVSRASAVPAKVVQEFLELYESGSFEKVEMATDDLCAQVTEVIKKGGKFQWRNFCKLQPEQLDTTFVPKLWPADRLVSFLAKMQGEMATAELIAEVQAVQKRGQDGKELWLAFVEAQGLGKVYDPKFWPAETVQRFLDEIQRE</sequence>
<reference evidence="1" key="1">
    <citation type="submission" date="2021-02" db="EMBL/GenBank/DDBJ databases">
        <authorList>
            <person name="Dougan E. K."/>
            <person name="Rhodes N."/>
            <person name="Thang M."/>
            <person name="Chan C."/>
        </authorList>
    </citation>
    <scope>NUCLEOTIDE SEQUENCE</scope>
</reference>
<gene>
    <name evidence="1" type="ORF">PGLA2088_LOCUS41584</name>
</gene>
<dbReference type="Proteomes" id="UP000626109">
    <property type="component" value="Unassembled WGS sequence"/>
</dbReference>
<organism evidence="1 2">
    <name type="scientific">Polarella glacialis</name>
    <name type="common">Dinoflagellate</name>
    <dbReference type="NCBI Taxonomy" id="89957"/>
    <lineage>
        <taxon>Eukaryota</taxon>
        <taxon>Sar</taxon>
        <taxon>Alveolata</taxon>
        <taxon>Dinophyceae</taxon>
        <taxon>Suessiales</taxon>
        <taxon>Suessiaceae</taxon>
        <taxon>Polarella</taxon>
    </lineage>
</organism>
<evidence type="ECO:0000313" key="1">
    <source>
        <dbReference type="EMBL" id="CAE8720867.1"/>
    </source>
</evidence>
<comment type="caution">
    <text evidence="1">The sequence shown here is derived from an EMBL/GenBank/DDBJ whole genome shotgun (WGS) entry which is preliminary data.</text>
</comment>
<dbReference type="EMBL" id="CAJNNW010033902">
    <property type="protein sequence ID" value="CAE8720867.1"/>
    <property type="molecule type" value="Genomic_DNA"/>
</dbReference>
<name>A0A813L3P9_POLGL</name>
<proteinExistence type="predicted"/>
<evidence type="ECO:0000313" key="2">
    <source>
        <dbReference type="Proteomes" id="UP000626109"/>
    </source>
</evidence>
<dbReference type="AlphaFoldDB" id="A0A813L3P9"/>
<protein>
    <submittedName>
        <fullName evidence="1">Uncharacterized protein</fullName>
    </submittedName>
</protein>
<accession>A0A813L3P9</accession>